<name>A0A4R3J741_9PROT</name>
<evidence type="ECO:0000313" key="1">
    <source>
        <dbReference type="EMBL" id="TCS61212.1"/>
    </source>
</evidence>
<proteinExistence type="predicted"/>
<accession>A0A4R3J741</accession>
<dbReference type="AlphaFoldDB" id="A0A4R3J741"/>
<dbReference type="Proteomes" id="UP000295304">
    <property type="component" value="Unassembled WGS sequence"/>
</dbReference>
<sequence>MKWILYGKPQNAMKMIHNTRFPRFTPLFPPVAKALRLAVTLGALVVVSSCYLPARFDSELQLDRAGYYSMIFDGYLVDMNTYSALRKGTMDKAQEAERVKILRTDIMRDPNASGFRYYRDGTFKVHWERKGDLLKAKTVTFLRQNELILQLKYLEKVDGKSDIVVMEGKSLSKAERRHVLEMGLNMQGEIRLKTDARILDQNATEIKTIPGERAKWLIWKIPDINAATPKAVLQLR</sequence>
<organism evidence="1 2">
    <name type="scientific">Varunaivibrio sulfuroxidans</name>
    <dbReference type="NCBI Taxonomy" id="1773489"/>
    <lineage>
        <taxon>Bacteria</taxon>
        <taxon>Pseudomonadati</taxon>
        <taxon>Pseudomonadota</taxon>
        <taxon>Alphaproteobacteria</taxon>
        <taxon>Rhodospirillales</taxon>
        <taxon>Magnetovibrionaceae</taxon>
        <taxon>Varunaivibrio</taxon>
    </lineage>
</organism>
<comment type="caution">
    <text evidence="1">The sequence shown here is derived from an EMBL/GenBank/DDBJ whole genome shotgun (WGS) entry which is preliminary data.</text>
</comment>
<keyword evidence="2" id="KW-1185">Reference proteome</keyword>
<protein>
    <submittedName>
        <fullName evidence="1">Uncharacterized protein</fullName>
    </submittedName>
</protein>
<dbReference type="EMBL" id="SLZW01000008">
    <property type="protein sequence ID" value="TCS61212.1"/>
    <property type="molecule type" value="Genomic_DNA"/>
</dbReference>
<evidence type="ECO:0000313" key="2">
    <source>
        <dbReference type="Proteomes" id="UP000295304"/>
    </source>
</evidence>
<reference evidence="1 2" key="1">
    <citation type="submission" date="2019-03" db="EMBL/GenBank/DDBJ databases">
        <title>Genomic Encyclopedia of Type Strains, Phase IV (KMG-IV): sequencing the most valuable type-strain genomes for metagenomic binning, comparative biology and taxonomic classification.</title>
        <authorList>
            <person name="Goeker M."/>
        </authorList>
    </citation>
    <scope>NUCLEOTIDE SEQUENCE [LARGE SCALE GENOMIC DNA]</scope>
    <source>
        <strain evidence="1 2">DSM 101688</strain>
    </source>
</reference>
<gene>
    <name evidence="1" type="ORF">EDD55_10810</name>
</gene>